<evidence type="ECO:0000313" key="5">
    <source>
        <dbReference type="Proteomes" id="UP000322110"/>
    </source>
</evidence>
<name>A0A5B2TGB3_9PROT</name>
<evidence type="ECO:0000313" key="4">
    <source>
        <dbReference type="EMBL" id="KAA2212948.1"/>
    </source>
</evidence>
<dbReference type="EMBL" id="VUKA01000005">
    <property type="protein sequence ID" value="KAA2212948.1"/>
    <property type="molecule type" value="Genomic_DNA"/>
</dbReference>
<comment type="caution">
    <text evidence="4">The sequence shown here is derived from an EMBL/GenBank/DDBJ whole genome shotgun (WGS) entry which is preliminary data.</text>
</comment>
<organism evidence="4 5">
    <name type="scientific">Teichococcus oryzae</name>
    <dbReference type="NCBI Taxonomy" id="1608942"/>
    <lineage>
        <taxon>Bacteria</taxon>
        <taxon>Pseudomonadati</taxon>
        <taxon>Pseudomonadota</taxon>
        <taxon>Alphaproteobacteria</taxon>
        <taxon>Acetobacterales</taxon>
        <taxon>Roseomonadaceae</taxon>
        <taxon>Roseomonas</taxon>
    </lineage>
</organism>
<sequence>MGPHLQRPRLSSGAAAMPPLRSIPARPGILAGASRGTIMRKLLALLASFTAVPAAAQDSLVTTEQVSQQRLLARGGGHIAEIIQEGSGNLAETIQSGTGNRATIRQDGAGNSAAIRQSGHGLRADAAQSGGVPGIAITQSGRAGSIQVQQFGRGGAGAR</sequence>
<evidence type="ECO:0008006" key="6">
    <source>
        <dbReference type="Google" id="ProtNLM"/>
    </source>
</evidence>
<protein>
    <recommendedName>
        <fullName evidence="6">Curlin</fullName>
    </recommendedName>
</protein>
<keyword evidence="2" id="KW-0732">Signal</keyword>
<dbReference type="GO" id="GO:0009289">
    <property type="term" value="C:pilus"/>
    <property type="evidence" value="ECO:0007669"/>
    <property type="project" value="InterPro"/>
</dbReference>
<dbReference type="InterPro" id="IPR009742">
    <property type="entry name" value="Curlin_rpt"/>
</dbReference>
<keyword evidence="5" id="KW-1185">Reference proteome</keyword>
<dbReference type="Proteomes" id="UP000322110">
    <property type="component" value="Unassembled WGS sequence"/>
</dbReference>
<evidence type="ECO:0000256" key="3">
    <source>
        <dbReference type="SAM" id="MobiDB-lite"/>
    </source>
</evidence>
<evidence type="ECO:0000256" key="1">
    <source>
        <dbReference type="ARBA" id="ARBA00009766"/>
    </source>
</evidence>
<reference evidence="4 5" key="1">
    <citation type="journal article" date="2015" name="Int. J. Syst. Evol. Microbiol.">
        <title>Roseomonas oryzae sp. nov., isolated from paddy rhizosphere soil.</title>
        <authorList>
            <person name="Ramaprasad E.V."/>
            <person name="Sasikala Ch."/>
            <person name="Ramana Ch.V."/>
        </authorList>
    </citation>
    <scope>NUCLEOTIDE SEQUENCE [LARGE SCALE GENOMIC DNA]</scope>
    <source>
        <strain evidence="4 5">KCTC 42542</strain>
    </source>
</reference>
<evidence type="ECO:0000256" key="2">
    <source>
        <dbReference type="ARBA" id="ARBA00022729"/>
    </source>
</evidence>
<feature type="region of interest" description="Disordered" evidence="3">
    <location>
        <begin position="1"/>
        <end position="21"/>
    </location>
</feature>
<comment type="similarity">
    <text evidence="1">Belongs to the CsgA/CsgB family.</text>
</comment>
<proteinExistence type="inferred from homology"/>
<gene>
    <name evidence="4" type="ORF">F0Q34_12540</name>
</gene>
<dbReference type="Pfam" id="PF07012">
    <property type="entry name" value="Curlin_rpt"/>
    <property type="match status" value="1"/>
</dbReference>
<dbReference type="AlphaFoldDB" id="A0A5B2TGB3"/>
<accession>A0A5B2TGB3</accession>
<dbReference type="GO" id="GO:0007155">
    <property type="term" value="P:cell adhesion"/>
    <property type="evidence" value="ECO:0007669"/>
    <property type="project" value="InterPro"/>
</dbReference>